<dbReference type="Proteomes" id="UP000256964">
    <property type="component" value="Unassembled WGS sequence"/>
</dbReference>
<keyword evidence="2" id="KW-0677">Repeat</keyword>
<feature type="repeat" description="WD" evidence="3">
    <location>
        <begin position="584"/>
        <end position="625"/>
    </location>
</feature>
<dbReference type="SMART" id="SM00320">
    <property type="entry name" value="WD40"/>
    <property type="match status" value="8"/>
</dbReference>
<dbReference type="PANTHER" id="PTHR19879:SF9">
    <property type="entry name" value="TRANSCRIPTION INITIATION FACTOR TFIID SUBUNIT 5"/>
    <property type="match status" value="1"/>
</dbReference>
<dbReference type="SUPFAM" id="SSF50978">
    <property type="entry name" value="WD40 repeat-like"/>
    <property type="match status" value="1"/>
</dbReference>
<dbReference type="InterPro" id="IPR015943">
    <property type="entry name" value="WD40/YVTN_repeat-like_dom_sf"/>
</dbReference>
<protein>
    <submittedName>
        <fullName evidence="5">WD40 repeat-like protein</fullName>
    </submittedName>
</protein>
<evidence type="ECO:0000256" key="2">
    <source>
        <dbReference type="ARBA" id="ARBA00022737"/>
    </source>
</evidence>
<reference evidence="5 6" key="1">
    <citation type="journal article" date="2018" name="Biotechnol. Biofuels">
        <title>Integrative visual omics of the white-rot fungus Polyporus brumalis exposes the biotechnological potential of its oxidative enzymes for delignifying raw plant biomass.</title>
        <authorList>
            <person name="Miyauchi S."/>
            <person name="Rancon A."/>
            <person name="Drula E."/>
            <person name="Hage H."/>
            <person name="Chaduli D."/>
            <person name="Favel A."/>
            <person name="Grisel S."/>
            <person name="Henrissat B."/>
            <person name="Herpoel-Gimbert I."/>
            <person name="Ruiz-Duenas F.J."/>
            <person name="Chevret D."/>
            <person name="Hainaut M."/>
            <person name="Lin J."/>
            <person name="Wang M."/>
            <person name="Pangilinan J."/>
            <person name="Lipzen A."/>
            <person name="Lesage-Meessen L."/>
            <person name="Navarro D."/>
            <person name="Riley R."/>
            <person name="Grigoriev I.V."/>
            <person name="Zhou S."/>
            <person name="Raouche S."/>
            <person name="Rosso M.N."/>
        </authorList>
    </citation>
    <scope>NUCLEOTIDE SEQUENCE [LARGE SCALE GENOMIC DNA]</scope>
    <source>
        <strain evidence="5 6">BRFM 1820</strain>
    </source>
</reference>
<dbReference type="PRINTS" id="PR00320">
    <property type="entry name" value="GPROTEINBRPT"/>
</dbReference>
<dbReference type="InterPro" id="IPR001680">
    <property type="entry name" value="WD40_rpt"/>
</dbReference>
<feature type="repeat" description="WD" evidence="3">
    <location>
        <begin position="626"/>
        <end position="667"/>
    </location>
</feature>
<organism evidence="5 6">
    <name type="scientific">Lentinus brumalis</name>
    <dbReference type="NCBI Taxonomy" id="2498619"/>
    <lineage>
        <taxon>Eukaryota</taxon>
        <taxon>Fungi</taxon>
        <taxon>Dikarya</taxon>
        <taxon>Basidiomycota</taxon>
        <taxon>Agaricomycotina</taxon>
        <taxon>Agaricomycetes</taxon>
        <taxon>Polyporales</taxon>
        <taxon>Polyporaceae</taxon>
        <taxon>Lentinus</taxon>
    </lineage>
</organism>
<evidence type="ECO:0000256" key="3">
    <source>
        <dbReference type="PROSITE-ProRule" id="PRU00221"/>
    </source>
</evidence>
<feature type="repeat" description="WD" evidence="3">
    <location>
        <begin position="392"/>
        <end position="432"/>
    </location>
</feature>
<dbReference type="PROSITE" id="PS50082">
    <property type="entry name" value="WD_REPEATS_2"/>
    <property type="match status" value="8"/>
</dbReference>
<dbReference type="InterPro" id="IPR036322">
    <property type="entry name" value="WD40_repeat_dom_sf"/>
</dbReference>
<feature type="region of interest" description="Disordered" evidence="4">
    <location>
        <begin position="291"/>
        <end position="333"/>
    </location>
</feature>
<evidence type="ECO:0000313" key="6">
    <source>
        <dbReference type="Proteomes" id="UP000256964"/>
    </source>
</evidence>
<evidence type="ECO:0000256" key="1">
    <source>
        <dbReference type="ARBA" id="ARBA00022574"/>
    </source>
</evidence>
<dbReference type="PROSITE" id="PS50294">
    <property type="entry name" value="WD_REPEATS_REGION"/>
    <property type="match status" value="5"/>
</dbReference>
<dbReference type="PROSITE" id="PS00678">
    <property type="entry name" value="WD_REPEATS_1"/>
    <property type="match status" value="2"/>
</dbReference>
<dbReference type="InterPro" id="IPR020472">
    <property type="entry name" value="WD40_PAC1"/>
</dbReference>
<feature type="repeat" description="WD" evidence="3">
    <location>
        <begin position="542"/>
        <end position="583"/>
    </location>
</feature>
<keyword evidence="1 3" id="KW-0853">WD repeat</keyword>
<feature type="repeat" description="WD" evidence="3">
    <location>
        <begin position="507"/>
        <end position="541"/>
    </location>
</feature>
<dbReference type="CDD" id="cd00200">
    <property type="entry name" value="WD40"/>
    <property type="match status" value="1"/>
</dbReference>
<proteinExistence type="predicted"/>
<feature type="compositionally biased region" description="Basic and acidic residues" evidence="4">
    <location>
        <begin position="324"/>
        <end position="333"/>
    </location>
</feature>
<name>A0A371CYC3_9APHY</name>
<dbReference type="Gene3D" id="2.130.10.10">
    <property type="entry name" value="YVTN repeat-like/Quinoprotein amine dehydrogenase"/>
    <property type="match status" value="3"/>
</dbReference>
<evidence type="ECO:0000313" key="5">
    <source>
        <dbReference type="EMBL" id="RDX45292.1"/>
    </source>
</evidence>
<keyword evidence="6" id="KW-1185">Reference proteome</keyword>
<dbReference type="InterPro" id="IPR019775">
    <property type="entry name" value="WD40_repeat_CS"/>
</dbReference>
<feature type="repeat" description="WD" evidence="3">
    <location>
        <begin position="433"/>
        <end position="468"/>
    </location>
</feature>
<dbReference type="EMBL" id="KZ857439">
    <property type="protein sequence ID" value="RDX45292.1"/>
    <property type="molecule type" value="Genomic_DNA"/>
</dbReference>
<dbReference type="Pfam" id="PF00400">
    <property type="entry name" value="WD40"/>
    <property type="match status" value="8"/>
</dbReference>
<feature type="repeat" description="WD" evidence="3">
    <location>
        <begin position="350"/>
        <end position="384"/>
    </location>
</feature>
<dbReference type="OrthoDB" id="674604at2759"/>
<sequence>MLLKQARVQGMLYLSRDIRALSSSHRTALPASLMNFVCRDHAGAVLWFEPPAISMRIVSKRHIVNYIHTHYDAWSEYTIPSRGASASDATPDRLVFIAGTSHASRWACAGFNGAYKNIAGTLTCDPRRNPVLSVAVGGTPVPTRSFPPSTTSSQVPHSYRPEAVLPPNALEDLPFSAGATQGCVFIHYFKAKRRHPRSSHGHGHLTRPYDPVEILLDYILEHSEADLAIASDTDITEHFAPNGIPDDIGEALARTSPYIDVDDNGVGTISVTEDLEHGVMQIAEVTSSIIPMSPAGDAEGDYTDLRDSSDDRSDTDSIGPPAYEGHDFDHEEPQDLNSLLKHPAETEPNLPGHVGSITAMAVSPDSSWLVSGSDDMKIVLWDLSKLPPAREWEDHDGDVQHLSFSPDSKYIASCGDNAVIIWDIHEEDRIATLEGHRGVVHCAAWSPNGAILASGSSDHTVRRWNTQSFVEIPPSPNNSPYNTDVVRSMTSSPDGRFLASGYMTGVVMFVLFSPDGRELASGGADYRCRIWDALTGEPQVTLEGHTGVVWTAVFHPSFPLIATASDDCSVRIWNVHTGEPLALLAEHAGPVWSVSFSRDGARILSASSDSTVSVSDTTSGEQLLSLTGHSGTVSAAAFSPNGEYIVSGSADHSVQLWASRDGSRTFTGWEDHDGKVTHTLFSPDGEYLISGGDDGRIFIRALRQWVPMDRRLY</sequence>
<evidence type="ECO:0000256" key="4">
    <source>
        <dbReference type="SAM" id="MobiDB-lite"/>
    </source>
</evidence>
<feature type="repeat" description="WD" evidence="3">
    <location>
        <begin position="669"/>
        <end position="699"/>
    </location>
</feature>
<gene>
    <name evidence="5" type="ORF">OH76DRAFT_1012264</name>
</gene>
<dbReference type="STRING" id="139420.A0A371CYC3"/>
<feature type="compositionally biased region" description="Basic and acidic residues" evidence="4">
    <location>
        <begin position="303"/>
        <end position="315"/>
    </location>
</feature>
<dbReference type="AlphaFoldDB" id="A0A371CYC3"/>
<accession>A0A371CYC3</accession>
<dbReference type="PANTHER" id="PTHR19879">
    <property type="entry name" value="TRANSCRIPTION INITIATION FACTOR TFIID"/>
    <property type="match status" value="1"/>
</dbReference>